<name>A0A1S1Z0F8_FLAPC</name>
<dbReference type="AlphaFoldDB" id="A0A1S1Z0F8"/>
<evidence type="ECO:0000256" key="5">
    <source>
        <dbReference type="ARBA" id="ARBA00022839"/>
    </source>
</evidence>
<gene>
    <name evidence="9" type="ORF">NH26_09550</name>
</gene>
<dbReference type="InterPro" id="IPR038763">
    <property type="entry name" value="DHH_sf"/>
</dbReference>
<sequence length="566" mass="63602">MVREWKLAEPPKEEYIKELSKQPKVPQLITQLLAQRGVKTLSEARNYFRPTLEKLHDPFLMKDMDVAVARLTLAIEKGERILFFGDYDADGTTAVALYMHFFRSVYANVDYYIPDKYAEGYGVSERGVEYAYTTNCQLIVSLDCGITSFESIDAAQHRNIDFIVCDHHQVGEKLPNALAVLNPQREDCNYPFKGLSGCGVGFKFLQGFCQKHGIDPTPLWHHLDLVALGTACDVVPMVDENRVLCHQGVEYLKKTKKAGLLALFSTLKLNQKEITLNDLAFSLGPIINAAGRVAHAQYSASILSTDDPKEAKELALELNRLNGLRKSYDRQNTEEAIVLGEQEKDQPILVLYKEDWHKGVLGIVASKCVEHFGKPTICLTHSRGEITGSVRSTDNFNIHEILTACDDLLIKFGGHTSAAGLSLKEENLSAFKERVLANVNKKMNGKDFVSYRNIDLKVELNNLNISVATILGQMKPFGHENEIPVFLCENVKVSDVPRVLKDKHLKFKVVQEEGDQALNVIAFNQVDDLEIITTSTFDMLFKLEINEYRGSKTLQLNCIEIKKSKS</sequence>
<protein>
    <recommendedName>
        <fullName evidence="2">Single-stranded-DNA-specific exonuclease RecJ</fullName>
    </recommendedName>
</protein>
<dbReference type="SUPFAM" id="SSF64182">
    <property type="entry name" value="DHH phosphoesterases"/>
    <property type="match status" value="1"/>
</dbReference>
<dbReference type="InterPro" id="IPR003156">
    <property type="entry name" value="DHHA1_dom"/>
</dbReference>
<dbReference type="RefSeq" id="WP_044221335.1">
    <property type="nucleotide sequence ID" value="NZ_JRYR02000001.1"/>
</dbReference>
<dbReference type="InterPro" id="IPR041122">
    <property type="entry name" value="RecJ_OB"/>
</dbReference>
<dbReference type="OrthoDB" id="9809852at2"/>
<dbReference type="STRING" id="915059.NH26_09550"/>
<comment type="caution">
    <text evidence="9">The sequence shown here is derived from an EMBL/GenBank/DDBJ whole genome shotgun (WGS) entry which is preliminary data.</text>
</comment>
<dbReference type="GO" id="GO:0006310">
    <property type="term" value="P:DNA recombination"/>
    <property type="evidence" value="ECO:0007669"/>
    <property type="project" value="InterPro"/>
</dbReference>
<dbReference type="GO" id="GO:0006281">
    <property type="term" value="P:DNA repair"/>
    <property type="evidence" value="ECO:0007669"/>
    <property type="project" value="InterPro"/>
</dbReference>
<dbReference type="GO" id="GO:0008409">
    <property type="term" value="F:5'-3' exonuclease activity"/>
    <property type="evidence" value="ECO:0007669"/>
    <property type="project" value="InterPro"/>
</dbReference>
<evidence type="ECO:0000259" key="6">
    <source>
        <dbReference type="Pfam" id="PF01368"/>
    </source>
</evidence>
<evidence type="ECO:0000256" key="4">
    <source>
        <dbReference type="ARBA" id="ARBA00022801"/>
    </source>
</evidence>
<evidence type="ECO:0000256" key="2">
    <source>
        <dbReference type="ARBA" id="ARBA00019841"/>
    </source>
</evidence>
<keyword evidence="4" id="KW-0378">Hydrolase</keyword>
<keyword evidence="10" id="KW-1185">Reference proteome</keyword>
<dbReference type="NCBIfam" id="TIGR00644">
    <property type="entry name" value="recJ"/>
    <property type="match status" value="1"/>
</dbReference>
<dbReference type="InterPro" id="IPR004610">
    <property type="entry name" value="RecJ"/>
</dbReference>
<reference evidence="9 10" key="1">
    <citation type="journal article" date="2012" name="Int. J. Syst. Evol. Microbiol.">
        <title>Flammeovirga pacifica sp. nov., isolated from deep-sea sediment.</title>
        <authorList>
            <person name="Xu H."/>
            <person name="Fu Y."/>
            <person name="Yang N."/>
            <person name="Ding Z."/>
            <person name="Lai Q."/>
            <person name="Zeng R."/>
        </authorList>
    </citation>
    <scope>NUCLEOTIDE SEQUENCE [LARGE SCALE GENOMIC DNA]</scope>
    <source>
        <strain evidence="10">DSM 24597 / LMG 26175 / WPAGA1</strain>
    </source>
</reference>
<dbReference type="Gene3D" id="3.10.310.30">
    <property type="match status" value="1"/>
</dbReference>
<dbReference type="Pfam" id="PF17768">
    <property type="entry name" value="RecJ_OB"/>
    <property type="match status" value="1"/>
</dbReference>
<evidence type="ECO:0000313" key="10">
    <source>
        <dbReference type="Proteomes" id="UP000179797"/>
    </source>
</evidence>
<dbReference type="PANTHER" id="PTHR30255:SF2">
    <property type="entry name" value="SINGLE-STRANDED-DNA-SPECIFIC EXONUCLEASE RECJ"/>
    <property type="match status" value="1"/>
</dbReference>
<accession>A0A1S1Z0F8</accession>
<dbReference type="Pfam" id="PF01368">
    <property type="entry name" value="DHH"/>
    <property type="match status" value="1"/>
</dbReference>
<dbReference type="InterPro" id="IPR001667">
    <property type="entry name" value="DDH_dom"/>
</dbReference>
<dbReference type="Pfam" id="PF02272">
    <property type="entry name" value="DHHA1"/>
    <property type="match status" value="1"/>
</dbReference>
<feature type="domain" description="RecJ OB" evidence="8">
    <location>
        <begin position="454"/>
        <end position="558"/>
    </location>
</feature>
<dbReference type="Gene3D" id="3.90.1640.30">
    <property type="match status" value="1"/>
</dbReference>
<comment type="similarity">
    <text evidence="1">Belongs to the RecJ family.</text>
</comment>
<dbReference type="GO" id="GO:0003676">
    <property type="term" value="F:nucleic acid binding"/>
    <property type="evidence" value="ECO:0007669"/>
    <property type="project" value="InterPro"/>
</dbReference>
<evidence type="ECO:0000256" key="1">
    <source>
        <dbReference type="ARBA" id="ARBA00005915"/>
    </source>
</evidence>
<dbReference type="Proteomes" id="UP000179797">
    <property type="component" value="Unassembled WGS sequence"/>
</dbReference>
<dbReference type="InterPro" id="IPR051673">
    <property type="entry name" value="SSDNA_exonuclease_RecJ"/>
</dbReference>
<evidence type="ECO:0000259" key="8">
    <source>
        <dbReference type="Pfam" id="PF17768"/>
    </source>
</evidence>
<feature type="domain" description="DDH" evidence="6">
    <location>
        <begin position="80"/>
        <end position="230"/>
    </location>
</feature>
<feature type="domain" description="DHHA1" evidence="7">
    <location>
        <begin position="346"/>
        <end position="439"/>
    </location>
</feature>
<evidence type="ECO:0000256" key="3">
    <source>
        <dbReference type="ARBA" id="ARBA00022722"/>
    </source>
</evidence>
<proteinExistence type="inferred from homology"/>
<dbReference type="EMBL" id="JRYR02000001">
    <property type="protein sequence ID" value="OHX66585.1"/>
    <property type="molecule type" value="Genomic_DNA"/>
</dbReference>
<keyword evidence="5 9" id="KW-0269">Exonuclease</keyword>
<organism evidence="9 10">
    <name type="scientific">Flammeovirga pacifica</name>
    <dbReference type="NCBI Taxonomy" id="915059"/>
    <lineage>
        <taxon>Bacteria</taxon>
        <taxon>Pseudomonadati</taxon>
        <taxon>Bacteroidota</taxon>
        <taxon>Cytophagia</taxon>
        <taxon>Cytophagales</taxon>
        <taxon>Flammeovirgaceae</taxon>
        <taxon>Flammeovirga</taxon>
    </lineage>
</organism>
<evidence type="ECO:0000259" key="7">
    <source>
        <dbReference type="Pfam" id="PF02272"/>
    </source>
</evidence>
<evidence type="ECO:0000313" key="9">
    <source>
        <dbReference type="EMBL" id="OHX66585.1"/>
    </source>
</evidence>
<keyword evidence="3" id="KW-0540">Nuclease</keyword>
<dbReference type="PANTHER" id="PTHR30255">
    <property type="entry name" value="SINGLE-STRANDED-DNA-SPECIFIC EXONUCLEASE RECJ"/>
    <property type="match status" value="1"/>
</dbReference>